<organism evidence="2 3">
    <name type="scientific">Fusarium ambrosium</name>
    <dbReference type="NCBI Taxonomy" id="131363"/>
    <lineage>
        <taxon>Eukaryota</taxon>
        <taxon>Fungi</taxon>
        <taxon>Dikarya</taxon>
        <taxon>Ascomycota</taxon>
        <taxon>Pezizomycotina</taxon>
        <taxon>Sordariomycetes</taxon>
        <taxon>Hypocreomycetidae</taxon>
        <taxon>Hypocreales</taxon>
        <taxon>Nectriaceae</taxon>
        <taxon>Fusarium</taxon>
        <taxon>Fusarium solani species complex</taxon>
    </lineage>
</organism>
<keyword evidence="3" id="KW-1185">Reference proteome</keyword>
<feature type="compositionally biased region" description="Acidic residues" evidence="1">
    <location>
        <begin position="270"/>
        <end position="301"/>
    </location>
</feature>
<sequence>STVTNISLRRTKIPPETRTHIDQVLEREEKYLNDEKQPRFYSKALDDDSFATTSLWLERTRWPITYRDVRRDVLLAMTRLPVRTIGHSLGADYILGQGPCPGDPDIVSPIEEEQKILCILSAVDAMLDRCQLTAQNTNRVLLCWLASSRLDVYQPKPFALTIEETTQKRYRGLWKRFIAFILRSYLLSDPIREQEVKIHLSEGIAGKLKSIWEHRVWQFINTTQHKWPRSRTFSGKRDKSKPHQSSCENSKVELFLRHRTPQHNDSGSPSDDEFDGDYDSSEDEYEEFEESESEDDLDDWTSDSTKQEDFNDSQLHDSDGHETRDGSTVTSIDEFLELLFQLSFELSTEPFQNGHADSALLVYFSGVLGFSSDCRRV</sequence>
<reference evidence="2 3" key="1">
    <citation type="submission" date="2017-06" db="EMBL/GenBank/DDBJ databases">
        <title>Cmopartive genomic analysis of Ambrosia Fusariam Clade fungi.</title>
        <authorList>
            <person name="Stajich J.E."/>
            <person name="Carrillo J."/>
            <person name="Kijimoto T."/>
            <person name="Eskalen A."/>
            <person name="O'Donnell K."/>
            <person name="Kasson M."/>
        </authorList>
    </citation>
    <scope>NUCLEOTIDE SEQUENCE [LARGE SCALE GENOMIC DNA]</scope>
    <source>
        <strain evidence="2 3">NRRL 20438</strain>
    </source>
</reference>
<dbReference type="EMBL" id="NIZV01000818">
    <property type="protein sequence ID" value="RSL80519.1"/>
    <property type="molecule type" value="Genomic_DNA"/>
</dbReference>
<evidence type="ECO:0000313" key="3">
    <source>
        <dbReference type="Proteomes" id="UP000288429"/>
    </source>
</evidence>
<feature type="compositionally biased region" description="Basic and acidic residues" evidence="1">
    <location>
        <begin position="305"/>
        <end position="325"/>
    </location>
</feature>
<comment type="caution">
    <text evidence="2">The sequence shown here is derived from an EMBL/GenBank/DDBJ whole genome shotgun (WGS) entry which is preliminary data.</text>
</comment>
<gene>
    <name evidence="2" type="ORF">CDV31_017116</name>
</gene>
<accession>A0A428RSP0</accession>
<dbReference type="AlphaFoldDB" id="A0A428RSP0"/>
<evidence type="ECO:0000256" key="1">
    <source>
        <dbReference type="SAM" id="MobiDB-lite"/>
    </source>
</evidence>
<name>A0A428RSP0_9HYPO</name>
<feature type="region of interest" description="Disordered" evidence="1">
    <location>
        <begin position="229"/>
        <end position="328"/>
    </location>
</feature>
<dbReference type="Proteomes" id="UP000288429">
    <property type="component" value="Unassembled WGS sequence"/>
</dbReference>
<feature type="non-terminal residue" evidence="2">
    <location>
        <position position="1"/>
    </location>
</feature>
<protein>
    <submittedName>
        <fullName evidence="2">Uncharacterized protein</fullName>
    </submittedName>
</protein>
<evidence type="ECO:0000313" key="2">
    <source>
        <dbReference type="EMBL" id="RSL80519.1"/>
    </source>
</evidence>
<proteinExistence type="predicted"/>